<keyword evidence="13" id="KW-1185">Reference proteome</keyword>
<dbReference type="EMBL" id="CP015780">
    <property type="protein sequence ID" value="APS99788.1"/>
    <property type="molecule type" value="Genomic_DNA"/>
</dbReference>
<sequence length="294" mass="33378">MGQKVHPYSLRLKINKDWKSKWYFDKKLYSTILHEDFLIRREIMKFLKGIKFDISDIEIIRNNPQKVTVVIVTPRPGSVIGLKGSNLEKIGQLLTKKIFKKISIKIKEVKRPELDAKIIANGIAKQVENRASYRKVLKSSLSTSMLKGAQGLKIKIAGRLGGAEIARSFEVKEGRVPLHTLRANIDYGFSEAQTTYGIIGVKVWLFKGEVLGRQTNSDAGQVINKKPFKERGDAVKNFDKILNNREKANEKQTRLLNKKDGPSKEEVGLSNKKKISASFTKERVDSNERILEDN</sequence>
<keyword evidence="2 8" id="KW-0699">rRNA-binding</keyword>
<gene>
    <name evidence="8" type="primary">rpsC</name>
    <name evidence="12" type="ORF">Bmayo_02425</name>
</gene>
<dbReference type="HAMAP" id="MF_01309_B">
    <property type="entry name" value="Ribosomal_uS3_B"/>
    <property type="match status" value="1"/>
</dbReference>
<proteinExistence type="inferred from homology"/>
<dbReference type="InterPro" id="IPR004087">
    <property type="entry name" value="KH_dom"/>
</dbReference>
<dbReference type="PROSITE" id="PS50823">
    <property type="entry name" value="KH_TYPE_2"/>
    <property type="match status" value="1"/>
</dbReference>
<evidence type="ECO:0000256" key="9">
    <source>
        <dbReference type="RuleBase" id="RU003624"/>
    </source>
</evidence>
<dbReference type="SUPFAM" id="SSF54814">
    <property type="entry name" value="Prokaryotic type KH domain (KH-domain type II)"/>
    <property type="match status" value="1"/>
</dbReference>
<feature type="compositionally biased region" description="Basic and acidic residues" evidence="10">
    <location>
        <begin position="249"/>
        <end position="267"/>
    </location>
</feature>
<dbReference type="GO" id="GO:0006412">
    <property type="term" value="P:translation"/>
    <property type="evidence" value="ECO:0007669"/>
    <property type="project" value="UniProtKB-UniRule"/>
</dbReference>
<dbReference type="PANTHER" id="PTHR11760">
    <property type="entry name" value="30S/40S RIBOSOMAL PROTEIN S3"/>
    <property type="match status" value="1"/>
</dbReference>
<evidence type="ECO:0000256" key="6">
    <source>
        <dbReference type="ARBA" id="ARBA00024998"/>
    </source>
</evidence>
<protein>
    <recommendedName>
        <fullName evidence="7 8">Small ribosomal subunit protein uS3</fullName>
    </recommendedName>
</protein>
<evidence type="ECO:0000313" key="12">
    <source>
        <dbReference type="EMBL" id="APS99788.1"/>
    </source>
</evidence>
<evidence type="ECO:0000259" key="11">
    <source>
        <dbReference type="PROSITE" id="PS50823"/>
    </source>
</evidence>
<evidence type="ECO:0000256" key="5">
    <source>
        <dbReference type="ARBA" id="ARBA00023274"/>
    </source>
</evidence>
<evidence type="ECO:0000313" key="13">
    <source>
        <dbReference type="Proteomes" id="UP000185516"/>
    </source>
</evidence>
<dbReference type="Pfam" id="PF00189">
    <property type="entry name" value="Ribosomal_S3_C"/>
    <property type="match status" value="1"/>
</dbReference>
<dbReference type="InterPro" id="IPR015946">
    <property type="entry name" value="KH_dom-like_a/b"/>
</dbReference>
<dbReference type="GO" id="GO:0003735">
    <property type="term" value="F:structural constituent of ribosome"/>
    <property type="evidence" value="ECO:0007669"/>
    <property type="project" value="InterPro"/>
</dbReference>
<dbReference type="InterPro" id="IPR001351">
    <property type="entry name" value="Ribosomal_uS3_C"/>
</dbReference>
<dbReference type="InterPro" id="IPR018280">
    <property type="entry name" value="Ribosomal_uS3_CS"/>
</dbReference>
<dbReference type="PANTHER" id="PTHR11760:SF19">
    <property type="entry name" value="SMALL RIBOSOMAL SUBUNIT PROTEIN US3C"/>
    <property type="match status" value="1"/>
</dbReference>
<evidence type="ECO:0000256" key="3">
    <source>
        <dbReference type="ARBA" id="ARBA00022884"/>
    </source>
</evidence>
<keyword evidence="3 8" id="KW-0694">RNA-binding</keyword>
<evidence type="ECO:0000256" key="2">
    <source>
        <dbReference type="ARBA" id="ARBA00022730"/>
    </source>
</evidence>
<dbReference type="SMART" id="SM00322">
    <property type="entry name" value="KH"/>
    <property type="match status" value="1"/>
</dbReference>
<dbReference type="Gene3D" id="3.30.1140.32">
    <property type="entry name" value="Ribosomal protein S3, C-terminal domain"/>
    <property type="match status" value="1"/>
</dbReference>
<comment type="similarity">
    <text evidence="1 8 9">Belongs to the universal ribosomal protein uS3 family.</text>
</comment>
<dbReference type="GO" id="GO:0019843">
    <property type="term" value="F:rRNA binding"/>
    <property type="evidence" value="ECO:0007669"/>
    <property type="project" value="UniProtKB-UniRule"/>
</dbReference>
<organism evidence="12 13">
    <name type="scientific">Borreliella mayonii</name>
    <dbReference type="NCBI Taxonomy" id="1674146"/>
    <lineage>
        <taxon>Bacteria</taxon>
        <taxon>Pseudomonadati</taxon>
        <taxon>Spirochaetota</taxon>
        <taxon>Spirochaetia</taxon>
        <taxon>Spirochaetales</taxon>
        <taxon>Borreliaceae</taxon>
        <taxon>Borreliella</taxon>
    </lineage>
</organism>
<dbReference type="Proteomes" id="UP000185516">
    <property type="component" value="Chromosome"/>
</dbReference>
<dbReference type="Pfam" id="PF07650">
    <property type="entry name" value="KH_2"/>
    <property type="match status" value="1"/>
</dbReference>
<dbReference type="NCBIfam" id="TIGR01009">
    <property type="entry name" value="rpsC_bact"/>
    <property type="match status" value="1"/>
</dbReference>
<dbReference type="InterPro" id="IPR005704">
    <property type="entry name" value="Ribosomal_uS3_bac-typ"/>
</dbReference>
<dbReference type="KEGG" id="bmay:A7X70_02425"/>
<evidence type="ECO:0000256" key="4">
    <source>
        <dbReference type="ARBA" id="ARBA00022980"/>
    </source>
</evidence>
<dbReference type="InterPro" id="IPR036419">
    <property type="entry name" value="Ribosomal_S3_C_sf"/>
</dbReference>
<dbReference type="CDD" id="cd02412">
    <property type="entry name" value="KH-II_30S_S3"/>
    <property type="match status" value="1"/>
</dbReference>
<keyword evidence="4 8" id="KW-0689">Ribosomal protein</keyword>
<keyword evidence="5 8" id="KW-0687">Ribonucleoprotein</keyword>
<dbReference type="InterPro" id="IPR009019">
    <property type="entry name" value="KH_sf_prok-type"/>
</dbReference>
<dbReference type="InterPro" id="IPR057258">
    <property type="entry name" value="Ribosomal_uS3"/>
</dbReference>
<reference evidence="12 13" key="1">
    <citation type="journal article" date="2016" name="PLoS ONE">
        <title>Whole Genome Sequence and Comparative Genomics of the Novel Lyme Borreliosis Causing Pathogen, Borrelia mayonii.</title>
        <authorList>
            <person name="Kingry L.C."/>
            <person name="Batra D."/>
            <person name="Replogle A."/>
            <person name="Rowe L.A."/>
            <person name="Pritt B.S."/>
            <person name="Petersen J.M."/>
        </authorList>
    </citation>
    <scope>NUCLEOTIDE SEQUENCE [LARGE SCALE GENOMIC DNA]</scope>
    <source>
        <strain evidence="12 13">MN14-1420</strain>
    </source>
</reference>
<comment type="subunit">
    <text evidence="8">Part of the 30S ribosomal subunit. Forms a tight complex with proteins S10 and S14.</text>
</comment>
<name>A0AAC9PJ44_9SPIR</name>
<dbReference type="GO" id="GO:0022627">
    <property type="term" value="C:cytosolic small ribosomal subunit"/>
    <property type="evidence" value="ECO:0007669"/>
    <property type="project" value="TreeGrafter"/>
</dbReference>
<dbReference type="Gene3D" id="3.30.300.20">
    <property type="match status" value="1"/>
</dbReference>
<dbReference type="RefSeq" id="WP_075552158.1">
    <property type="nucleotide sequence ID" value="NZ_CP015780.1"/>
</dbReference>
<evidence type="ECO:0000256" key="10">
    <source>
        <dbReference type="SAM" id="MobiDB-lite"/>
    </source>
</evidence>
<evidence type="ECO:0000256" key="1">
    <source>
        <dbReference type="ARBA" id="ARBA00010761"/>
    </source>
</evidence>
<evidence type="ECO:0000256" key="8">
    <source>
        <dbReference type="HAMAP-Rule" id="MF_01309"/>
    </source>
</evidence>
<dbReference type="PROSITE" id="PS00548">
    <property type="entry name" value="RIBOSOMAL_S3"/>
    <property type="match status" value="1"/>
</dbReference>
<accession>A0AAC9PJ44</accession>
<evidence type="ECO:0000256" key="7">
    <source>
        <dbReference type="ARBA" id="ARBA00035257"/>
    </source>
</evidence>
<dbReference type="InterPro" id="IPR004044">
    <property type="entry name" value="KH_dom_type_2"/>
</dbReference>
<comment type="function">
    <text evidence="6 8">Binds the lower part of the 30S subunit head. Binds mRNA in the 70S ribosome, positioning it for translation.</text>
</comment>
<feature type="region of interest" description="Disordered" evidence="10">
    <location>
        <begin position="249"/>
        <end position="272"/>
    </location>
</feature>
<dbReference type="GO" id="GO:0003729">
    <property type="term" value="F:mRNA binding"/>
    <property type="evidence" value="ECO:0007669"/>
    <property type="project" value="UniProtKB-UniRule"/>
</dbReference>
<dbReference type="AlphaFoldDB" id="A0AAC9PJ44"/>
<feature type="domain" description="KH type-2" evidence="11">
    <location>
        <begin position="39"/>
        <end position="110"/>
    </location>
</feature>
<dbReference type="FunFam" id="3.30.300.20:FF:000001">
    <property type="entry name" value="30S ribosomal protein S3"/>
    <property type="match status" value="1"/>
</dbReference>
<dbReference type="SUPFAM" id="SSF54821">
    <property type="entry name" value="Ribosomal protein S3 C-terminal domain"/>
    <property type="match status" value="1"/>
</dbReference>